<evidence type="ECO:0000256" key="2">
    <source>
        <dbReference type="SAM" id="Phobius"/>
    </source>
</evidence>
<organism evidence="3 4">
    <name type="scientific">Streptomyces liangshanensis</name>
    <dbReference type="NCBI Taxonomy" id="2717324"/>
    <lineage>
        <taxon>Bacteria</taxon>
        <taxon>Bacillati</taxon>
        <taxon>Actinomycetota</taxon>
        <taxon>Actinomycetes</taxon>
        <taxon>Kitasatosporales</taxon>
        <taxon>Streptomycetaceae</taxon>
        <taxon>Streptomyces</taxon>
    </lineage>
</organism>
<protein>
    <recommendedName>
        <fullName evidence="5">Glycosyltransferase</fullName>
    </recommendedName>
</protein>
<dbReference type="KEGG" id="slia:HA039_21065"/>
<dbReference type="SUPFAM" id="SSF53448">
    <property type="entry name" value="Nucleotide-diphospho-sugar transferases"/>
    <property type="match status" value="1"/>
</dbReference>
<evidence type="ECO:0000313" key="3">
    <source>
        <dbReference type="EMBL" id="QIQ04459.1"/>
    </source>
</evidence>
<keyword evidence="2" id="KW-1133">Transmembrane helix</keyword>
<evidence type="ECO:0000256" key="1">
    <source>
        <dbReference type="SAM" id="MobiDB-lite"/>
    </source>
</evidence>
<gene>
    <name evidence="3" type="ORF">HA039_21065</name>
</gene>
<feature type="region of interest" description="Disordered" evidence="1">
    <location>
        <begin position="33"/>
        <end position="55"/>
    </location>
</feature>
<feature type="transmembrane region" description="Helical" evidence="2">
    <location>
        <begin position="436"/>
        <end position="461"/>
    </location>
</feature>
<evidence type="ECO:0008006" key="5">
    <source>
        <dbReference type="Google" id="ProtNLM"/>
    </source>
</evidence>
<keyword evidence="4" id="KW-1185">Reference proteome</keyword>
<sequence length="534" mass="57150">MTVAALVMLWGVLAWGVLLTTRAWLTARTLDHERRSTPAASGPTPAPAPPGTEPPHVVLLIPALREQDLLPEVVRAVAALDHPAGRAHVVVVTTEREEEARRRDLGRVGDLVARLTSAPDTRAAAAHLAGVVPSTRAPALAERVRAAEDPVRTLRTELTALPTTRDVAVALLPALAAEFPGVSLRHLHHVSTAGAKSGQLVHAVERLPGILPADADPARTYIGVYDADSQPDRTTLTHLSRVVAAAHRRQGEGPALVQQLPLQLRRPYAARPGPADLLLRAHAAADLRRRMGVEAYRIHAQARLRRHRWLPDRLRTVLEPVVYGIGAGLFVRHDVLLSIGMYEEPVDDLLVGYKLSSAGASTAVLPVFNLVDRYARVGALGRAYSLVALGSAAGCARLARDPVLRAFGRRNTVVLVKEGLDTVWWFAGPPCVAGAAAWLLVAGAPGALAWWAGAAVAYLLVHARVSLRAADRFVAHHEGARARAEPSGPGGYARLLPAFVAQPLLHWLGPLRLAAARTTAVLTQQPLTMGKTER</sequence>
<keyword evidence="2" id="KW-0472">Membrane</keyword>
<dbReference type="AlphaFoldDB" id="A0A6G9H2E8"/>
<dbReference type="InterPro" id="IPR029044">
    <property type="entry name" value="Nucleotide-diphossugar_trans"/>
</dbReference>
<proteinExistence type="predicted"/>
<dbReference type="EMBL" id="CP050177">
    <property type="protein sequence ID" value="QIQ04459.1"/>
    <property type="molecule type" value="Genomic_DNA"/>
</dbReference>
<dbReference type="RefSeq" id="WP_167032336.1">
    <property type="nucleotide sequence ID" value="NZ_CP050177.1"/>
</dbReference>
<evidence type="ECO:0000313" key="4">
    <source>
        <dbReference type="Proteomes" id="UP000501179"/>
    </source>
</evidence>
<reference evidence="3 4" key="1">
    <citation type="submission" date="2020-03" db="EMBL/GenBank/DDBJ databases">
        <title>A novel species.</title>
        <authorList>
            <person name="Gao J."/>
        </authorList>
    </citation>
    <scope>NUCLEOTIDE SEQUENCE [LARGE SCALE GENOMIC DNA]</scope>
    <source>
        <strain evidence="3 4">QMT-12</strain>
    </source>
</reference>
<feature type="compositionally biased region" description="Pro residues" evidence="1">
    <location>
        <begin position="44"/>
        <end position="53"/>
    </location>
</feature>
<name>A0A6G9H2E8_9ACTN</name>
<dbReference type="Proteomes" id="UP000501179">
    <property type="component" value="Chromosome"/>
</dbReference>
<accession>A0A6G9H2E8</accession>
<keyword evidence="2" id="KW-0812">Transmembrane</keyword>